<organism evidence="1 2">
    <name type="scientific">Modicisalibacter xianhensis</name>
    <dbReference type="NCBI Taxonomy" id="442341"/>
    <lineage>
        <taxon>Bacteria</taxon>
        <taxon>Pseudomonadati</taxon>
        <taxon>Pseudomonadota</taxon>
        <taxon>Gammaproteobacteria</taxon>
        <taxon>Oceanospirillales</taxon>
        <taxon>Halomonadaceae</taxon>
        <taxon>Modicisalibacter</taxon>
    </lineage>
</organism>
<sequence>MINRSREVQCPKCAGSNFWRGDPQPDQALHCRYCRAFIMTYDDYIHGVIRREAERLIAEFADGVPSSGLAFLDRRPNSKVQLPRY</sequence>
<dbReference type="OrthoDB" id="6168037at2"/>
<dbReference type="RefSeq" id="WP_134015062.1">
    <property type="nucleotide sequence ID" value="NZ_SOEC01000001.1"/>
</dbReference>
<comment type="caution">
    <text evidence="1">The sequence shown here is derived from an EMBL/GenBank/DDBJ whole genome shotgun (WGS) entry which is preliminary data.</text>
</comment>
<protein>
    <submittedName>
        <fullName evidence="1">Uncharacterized protein</fullName>
    </submittedName>
</protein>
<dbReference type="EMBL" id="SOEC01000001">
    <property type="protein sequence ID" value="TDX32876.1"/>
    <property type="molecule type" value="Genomic_DNA"/>
</dbReference>
<evidence type="ECO:0000313" key="1">
    <source>
        <dbReference type="EMBL" id="TDX32876.1"/>
    </source>
</evidence>
<gene>
    <name evidence="1" type="ORF">DFO67_101170</name>
</gene>
<reference evidence="1 2" key="1">
    <citation type="submission" date="2019-03" db="EMBL/GenBank/DDBJ databases">
        <title>Freshwater and sediment microbial communities from various areas in North America, analyzing microbe dynamics in response to fracking.</title>
        <authorList>
            <person name="Lamendella R."/>
        </authorList>
    </citation>
    <scope>NUCLEOTIDE SEQUENCE [LARGE SCALE GENOMIC DNA]</scope>
    <source>
        <strain evidence="1 2">6_TX</strain>
    </source>
</reference>
<evidence type="ECO:0000313" key="2">
    <source>
        <dbReference type="Proteomes" id="UP000294489"/>
    </source>
</evidence>
<accession>A0A4V3GV01</accession>
<dbReference type="Proteomes" id="UP000294489">
    <property type="component" value="Unassembled WGS sequence"/>
</dbReference>
<dbReference type="AlphaFoldDB" id="A0A4V3GV01"/>
<proteinExistence type="predicted"/>
<name>A0A4V3GV01_9GAMM</name>